<dbReference type="Proteomes" id="UP000694387">
    <property type="component" value="Chromosome 5"/>
</dbReference>
<dbReference type="FunFam" id="1.20.120.610:FF:000002">
    <property type="entry name" value="V-type proton ATPase proteolipid subunit"/>
    <property type="match status" value="1"/>
</dbReference>
<protein>
    <recommendedName>
        <fullName evidence="11">V-type proton ATPase 21 kDa proteolipid subunit c''</fullName>
    </recommendedName>
    <alternativeName>
        <fullName evidence="12">Vacuolar proton pump 21 kDa proteolipid subunit c''</fullName>
    </alternativeName>
</protein>
<feature type="domain" description="V-ATPase proteolipid subunit C-like" evidence="15">
    <location>
        <begin position="335"/>
        <end position="393"/>
    </location>
</feature>
<feature type="region of interest" description="Disordered" evidence="14">
    <location>
        <begin position="100"/>
        <end position="126"/>
    </location>
</feature>
<comment type="similarity">
    <text evidence="1 13">Belongs to the V-ATPase proteolipid subunit family.</text>
</comment>
<feature type="transmembrane region" description="Helical" evidence="13">
    <location>
        <begin position="288"/>
        <end position="312"/>
    </location>
</feature>
<keyword evidence="4" id="KW-0375">Hydrogen ion transport</keyword>
<feature type="compositionally biased region" description="Low complexity" evidence="14">
    <location>
        <begin position="106"/>
        <end position="119"/>
    </location>
</feature>
<keyword evidence="17" id="KW-1185">Reference proteome</keyword>
<evidence type="ECO:0000256" key="10">
    <source>
        <dbReference type="ARBA" id="ARBA00062646"/>
    </source>
</evidence>
<evidence type="ECO:0000256" key="14">
    <source>
        <dbReference type="SAM" id="MobiDB-lite"/>
    </source>
</evidence>
<reference evidence="16" key="2">
    <citation type="submission" date="2025-08" db="UniProtKB">
        <authorList>
            <consortium name="Ensembl"/>
        </authorList>
    </citation>
    <scope>IDENTIFICATION</scope>
</reference>
<evidence type="ECO:0000256" key="11">
    <source>
        <dbReference type="ARBA" id="ARBA00071448"/>
    </source>
</evidence>
<reference evidence="16 17" key="1">
    <citation type="journal article" date="2020" name="Nat. Commun.">
        <title>Donkey genomes provide new insights into domestication and selection for coat color.</title>
        <authorList>
            <person name="Wang"/>
            <person name="C."/>
            <person name="Li"/>
            <person name="H."/>
            <person name="Guo"/>
            <person name="Y."/>
            <person name="Huang"/>
            <person name="J."/>
            <person name="Sun"/>
            <person name="Y."/>
            <person name="Min"/>
            <person name="J."/>
            <person name="Wang"/>
            <person name="J."/>
            <person name="Fang"/>
            <person name="X."/>
            <person name="Zhao"/>
            <person name="Z."/>
            <person name="Wang"/>
            <person name="S."/>
            <person name="Zhang"/>
            <person name="Y."/>
            <person name="Liu"/>
            <person name="Q."/>
            <person name="Jiang"/>
            <person name="Q."/>
            <person name="Wang"/>
            <person name="X."/>
            <person name="Guo"/>
            <person name="Y."/>
            <person name="Yang"/>
            <person name="C."/>
            <person name="Wang"/>
            <person name="Y."/>
            <person name="Tian"/>
            <person name="F."/>
            <person name="Zhuang"/>
            <person name="G."/>
            <person name="Fan"/>
            <person name="Y."/>
            <person name="Gao"/>
            <person name="Q."/>
            <person name="Li"/>
            <person name="Y."/>
            <person name="Ju"/>
            <person name="Z."/>
            <person name="Li"/>
            <person name="J."/>
            <person name="Li"/>
            <person name="R."/>
            <person name="Hou"/>
            <person name="M."/>
            <person name="Yang"/>
            <person name="G."/>
            <person name="Liu"/>
            <person name="G."/>
            <person name="Liu"/>
            <person name="W."/>
            <person name="Guo"/>
            <person name="J."/>
            <person name="Pan"/>
            <person name="S."/>
            <person name="Fan"/>
            <person name="G."/>
            <person name="Zhang"/>
            <person name="W."/>
            <person name="Zhang"/>
            <person name="R."/>
            <person name="Yu"/>
            <person name="J."/>
            <person name="Zhang"/>
            <person name="X."/>
            <person name="Yin"/>
            <person name="Q."/>
            <person name="Ji"/>
            <person name="C."/>
            <person name="Jin"/>
            <person name="Y."/>
            <person name="Yue"/>
            <person name="G."/>
            <person name="Liu"/>
            <person name="M."/>
            <person name="Xu"/>
            <person name="J."/>
            <person name="Liu"/>
            <person name="S."/>
            <person name="Jordana"/>
            <person name="J."/>
            <person name="Noce"/>
            <person name="A."/>
            <person name="Amills"/>
            <person name="M."/>
            <person name="Wu"/>
            <person name="D.D."/>
            <person name="Li"/>
            <person name="S."/>
            <person name="Zhou"/>
            <person name="X. and Zhong"/>
            <person name="J."/>
        </authorList>
    </citation>
    <scope>NUCLEOTIDE SEQUENCE [LARGE SCALE GENOMIC DNA]</scope>
</reference>
<evidence type="ECO:0000256" key="2">
    <source>
        <dbReference type="ARBA" id="ARBA00022448"/>
    </source>
</evidence>
<evidence type="ECO:0000256" key="3">
    <source>
        <dbReference type="ARBA" id="ARBA00022692"/>
    </source>
</evidence>
<dbReference type="Ensembl" id="ENSEAST00005038892.1">
    <property type="protein sequence ID" value="ENSEASP00005058191.1"/>
    <property type="gene ID" value="ENSEASG00005001762.2"/>
</dbReference>
<dbReference type="GO" id="GO:0030665">
    <property type="term" value="C:clathrin-coated vesicle membrane"/>
    <property type="evidence" value="ECO:0007669"/>
    <property type="project" value="UniProtKB-SubCell"/>
</dbReference>
<feature type="region of interest" description="Disordered" evidence="14">
    <location>
        <begin position="39"/>
        <end position="59"/>
    </location>
</feature>
<feature type="transmembrane region" description="Helical" evidence="13">
    <location>
        <begin position="244"/>
        <end position="267"/>
    </location>
</feature>
<feature type="transmembrane region" description="Helical" evidence="13">
    <location>
        <begin position="369"/>
        <end position="393"/>
    </location>
</feature>
<dbReference type="CDD" id="cd18178">
    <property type="entry name" value="ATP-synt_Vo_c_ATP6F_rpt2"/>
    <property type="match status" value="1"/>
</dbReference>
<evidence type="ECO:0000256" key="7">
    <source>
        <dbReference type="ARBA" id="ARBA00023136"/>
    </source>
</evidence>
<dbReference type="PRINTS" id="PR00122">
    <property type="entry name" value="VACATPASE"/>
</dbReference>
<evidence type="ECO:0000256" key="13">
    <source>
        <dbReference type="RuleBase" id="RU363060"/>
    </source>
</evidence>
<name>A0A9L0JY28_EQUAS</name>
<feature type="transmembrane region" description="Helical" evidence="13">
    <location>
        <begin position="332"/>
        <end position="362"/>
    </location>
</feature>
<accession>A0A9L0JY28</accession>
<dbReference type="AlphaFoldDB" id="A0A9L0JY28"/>
<proteinExistence type="inferred from homology"/>
<dbReference type="Pfam" id="PF00137">
    <property type="entry name" value="ATP-synt_C"/>
    <property type="match status" value="2"/>
</dbReference>
<comment type="function">
    <text evidence="9">Proton-conducting pore forming subunit of the V0 complex of vacuolar(H+)-ATPase (V-ATPase), a multisubunit enzyme composed of a peripheral complex (V1) that hydrolyzes ATP and a membrane integral complex (V0) that translocates protons. V-ATPase is responsible for acidifying and maintaining the pH of intracellular compartments and in some cell types, is targeted to the plasma membrane, where it is responsible for acidifying the extracellular environment.</text>
</comment>
<evidence type="ECO:0000256" key="1">
    <source>
        <dbReference type="ARBA" id="ARBA00007296"/>
    </source>
</evidence>
<sequence>MTLSACSSGVFRFYTGSDAAQGPAWGHVVLARHVGESGDAAGRADSLRGGGWTRGRGFSSGPSDLRPAAVAAMTGLALLYSGVFVAFWACMLVVGEAGSCGRGRRPGPAGAPRGTWGPGSPAPQRGLLTQGPGTCLTAVGASDRDRGGPDFQLLDEGRGRGLLGAARAALVPFCHYRPPPPSHCCRPSLAPERPAWVTSRLLQFLFPRSLRPLPHRSLLGICYTIFDLGFRFDVAWFLTETSPFMWSNLGIGLAISLSVVGAAWGIYITGSSIIGGGVKAPRIKTKNLVSIIFCEAVAIYGIIMAIVISNMAEPFSATDPQAIGHRNYHAGYSMFGAGLTVGLSNLFCGVCVGIVGSGAALADAQNPSLFVKILIVEIFGSAIGLFGVIVAILQTSRVKMGD</sequence>
<comment type="subunit">
    <text evidence="10">V-ATPase is a heteromultimeric enzyme made up of two complexes: the ATP-hydrolytic V1 complex and the proton translocation V0 complex. The V1 complex consists of three catalytic AB heterodimers that form a heterohexamer, three peripheral stalks each consisting of EG heterodimers, one central rotor including subunits D and F, and the regulatory subunits C and H. The proton translocation complex V0 consists of the proton transport subunit a, a ring of proteolipid subunits c9c'', rotary subunit d, subunits e and f, and the accessory subunits ATP6AP1/Ac45 and ATP6AP2/PRR. Interacts with IFITM3. Interacts with TM4SF19; this interaction inhibits V1-V0 complex assembly.</text>
</comment>
<dbReference type="CDD" id="cd18177">
    <property type="entry name" value="ATP-synt_Vo_c_ATP6F_rpt1"/>
    <property type="match status" value="1"/>
</dbReference>
<evidence type="ECO:0000256" key="5">
    <source>
        <dbReference type="ARBA" id="ARBA00022989"/>
    </source>
</evidence>
<dbReference type="InterPro" id="IPR035921">
    <property type="entry name" value="F/V-ATP_Csub_sf"/>
</dbReference>
<evidence type="ECO:0000256" key="12">
    <source>
        <dbReference type="ARBA" id="ARBA00080672"/>
    </source>
</evidence>
<evidence type="ECO:0000256" key="9">
    <source>
        <dbReference type="ARBA" id="ARBA00054195"/>
    </source>
</evidence>
<dbReference type="Gene3D" id="1.20.120.610">
    <property type="entry name" value="lithium bound rotor ring of v- atpase"/>
    <property type="match status" value="1"/>
</dbReference>
<evidence type="ECO:0000313" key="17">
    <source>
        <dbReference type="Proteomes" id="UP000694387"/>
    </source>
</evidence>
<keyword evidence="2 13" id="KW-0813">Transport</keyword>
<gene>
    <name evidence="16" type="primary">ATP6V0B</name>
</gene>
<evidence type="ECO:0000256" key="4">
    <source>
        <dbReference type="ARBA" id="ARBA00022781"/>
    </source>
</evidence>
<dbReference type="GeneTree" id="ENSGT00550000075120"/>
<comment type="subcellular location">
    <subcellularLocation>
        <location evidence="8">Cytoplasmic vesicle</location>
        <location evidence="8">Clathrin-coated vesicle membrane</location>
        <topology evidence="8">Multi-pass membrane protein</topology>
    </subcellularLocation>
</comment>
<keyword evidence="7 13" id="KW-0472">Membrane</keyword>
<keyword evidence="6 13" id="KW-0406">Ion transport</keyword>
<dbReference type="GO" id="GO:0033179">
    <property type="term" value="C:proton-transporting V-type ATPase, V0 domain"/>
    <property type="evidence" value="ECO:0007669"/>
    <property type="project" value="InterPro"/>
</dbReference>
<dbReference type="PANTHER" id="PTHR10263">
    <property type="entry name" value="V-TYPE PROTON ATPASE PROTEOLIPID SUBUNIT"/>
    <property type="match status" value="1"/>
</dbReference>
<evidence type="ECO:0000256" key="8">
    <source>
        <dbReference type="ARBA" id="ARBA00029431"/>
    </source>
</evidence>
<evidence type="ECO:0000259" key="15">
    <source>
        <dbReference type="Pfam" id="PF00137"/>
    </source>
</evidence>
<dbReference type="GO" id="GO:0046961">
    <property type="term" value="F:proton-transporting ATPase activity, rotational mechanism"/>
    <property type="evidence" value="ECO:0007669"/>
    <property type="project" value="InterPro"/>
</dbReference>
<evidence type="ECO:0000256" key="6">
    <source>
        <dbReference type="ARBA" id="ARBA00023065"/>
    </source>
</evidence>
<dbReference type="InterPro" id="IPR002379">
    <property type="entry name" value="ATPase_proteolipid_c-like_dom"/>
</dbReference>
<dbReference type="InterPro" id="IPR000245">
    <property type="entry name" value="ATPase_proteolipid_csu"/>
</dbReference>
<feature type="domain" description="V-ATPase proteolipid subunit C-like" evidence="15">
    <location>
        <begin position="249"/>
        <end position="308"/>
    </location>
</feature>
<keyword evidence="5 13" id="KW-1133">Transmembrane helix</keyword>
<evidence type="ECO:0000313" key="16">
    <source>
        <dbReference type="Ensembl" id="ENSEASP00005058191.1"/>
    </source>
</evidence>
<dbReference type="SUPFAM" id="SSF81333">
    <property type="entry name" value="F1F0 ATP synthase subunit C"/>
    <property type="match status" value="2"/>
</dbReference>
<organism evidence="16 17">
    <name type="scientific">Equus asinus</name>
    <name type="common">Donkey</name>
    <name type="synonym">Equus africanus asinus</name>
    <dbReference type="NCBI Taxonomy" id="9793"/>
    <lineage>
        <taxon>Eukaryota</taxon>
        <taxon>Metazoa</taxon>
        <taxon>Chordata</taxon>
        <taxon>Craniata</taxon>
        <taxon>Vertebrata</taxon>
        <taxon>Euteleostomi</taxon>
        <taxon>Mammalia</taxon>
        <taxon>Eutheria</taxon>
        <taxon>Laurasiatheria</taxon>
        <taxon>Perissodactyla</taxon>
        <taxon>Equidae</taxon>
        <taxon>Equus</taxon>
    </lineage>
</organism>
<comment type="caution">
    <text evidence="13">Lacks conserved residue(s) required for the propagation of feature annotation.</text>
</comment>
<feature type="transmembrane region" description="Helical" evidence="13">
    <location>
        <begin position="218"/>
        <end position="238"/>
    </location>
</feature>
<keyword evidence="3 13" id="KW-0812">Transmembrane</keyword>
<comment type="function">
    <text evidence="13">Proton-conducting pore forming of the V0 complex of vacuolar(H+)-ATPase (V-ATPase), a multisubunit enzyme composed of a peripheral complex (V1) that hydrolyzes ATP and a membrane integral complex (V0) that translocates protons. V-ATPase is responsible for acidifying and maintaining the pH of intracellular compartments and in some cell types, is targeted to the plasma membrane, where it is responsible for acidifying the extracellular environment.</text>
</comment>
<reference evidence="16" key="3">
    <citation type="submission" date="2025-09" db="UniProtKB">
        <authorList>
            <consortium name="Ensembl"/>
        </authorList>
    </citation>
    <scope>IDENTIFICATION</scope>
</reference>
<feature type="transmembrane region" description="Helical" evidence="13">
    <location>
        <begin position="68"/>
        <end position="95"/>
    </location>
</feature>